<gene>
    <name evidence="2" type="ORF">B8V81_3618</name>
</gene>
<evidence type="ECO:0000313" key="3">
    <source>
        <dbReference type="Proteomes" id="UP000234789"/>
    </source>
</evidence>
<protein>
    <submittedName>
        <fullName evidence="2">Uncharacterized protein</fullName>
    </submittedName>
</protein>
<dbReference type="EMBL" id="NFEZ01000004">
    <property type="protein sequence ID" value="PLT45187.1"/>
    <property type="molecule type" value="Genomic_DNA"/>
</dbReference>
<organism evidence="2 3">
    <name type="scientific">Paenibacillus pasadenensis</name>
    <dbReference type="NCBI Taxonomy" id="217090"/>
    <lineage>
        <taxon>Bacteria</taxon>
        <taxon>Bacillati</taxon>
        <taxon>Bacillota</taxon>
        <taxon>Bacilli</taxon>
        <taxon>Bacillales</taxon>
        <taxon>Paenibacillaceae</taxon>
        <taxon>Paenibacillus</taxon>
    </lineage>
</organism>
<name>A0A2N5N4B1_9BACL</name>
<dbReference type="AlphaFoldDB" id="A0A2N5N4B1"/>
<comment type="caution">
    <text evidence="2">The sequence shown here is derived from an EMBL/GenBank/DDBJ whole genome shotgun (WGS) entry which is preliminary data.</text>
</comment>
<proteinExistence type="predicted"/>
<accession>A0A2N5N4B1</accession>
<evidence type="ECO:0000256" key="1">
    <source>
        <dbReference type="SAM" id="MobiDB-lite"/>
    </source>
</evidence>
<keyword evidence="3" id="KW-1185">Reference proteome</keyword>
<feature type="region of interest" description="Disordered" evidence="1">
    <location>
        <begin position="17"/>
        <end position="48"/>
    </location>
</feature>
<evidence type="ECO:0000313" key="2">
    <source>
        <dbReference type="EMBL" id="PLT45187.1"/>
    </source>
</evidence>
<dbReference type="Proteomes" id="UP000234789">
    <property type="component" value="Unassembled WGS sequence"/>
</dbReference>
<reference evidence="2 3" key="1">
    <citation type="submission" date="2017-05" db="EMBL/GenBank/DDBJ databases">
        <title>Functional genome analysis of Paenibacillus pasadenensis strain R16: insights on endophytic life style and antifungal activity.</title>
        <authorList>
            <person name="Passera A."/>
            <person name="Marcolungo L."/>
            <person name="Casati P."/>
            <person name="Brasca M."/>
            <person name="Quaglino F."/>
            <person name="Delledonne M."/>
        </authorList>
    </citation>
    <scope>NUCLEOTIDE SEQUENCE [LARGE SCALE GENOMIC DNA]</scope>
    <source>
        <strain evidence="2 3">R16</strain>
    </source>
</reference>
<sequence>MSWASAPLAETAVVVSPRGGGRIRDNRWEGGQSERTGAPTTELLGKTE</sequence>